<evidence type="ECO:0000259" key="4">
    <source>
        <dbReference type="Pfam" id="PF01765"/>
    </source>
</evidence>
<dbReference type="NCBIfam" id="TIGR00496">
    <property type="entry name" value="frr"/>
    <property type="match status" value="1"/>
</dbReference>
<gene>
    <name evidence="5" type="ORF">A2392_01050</name>
</gene>
<name>A0A1F6FJK8_9BACT</name>
<evidence type="ECO:0000256" key="3">
    <source>
        <dbReference type="SAM" id="MobiDB-lite"/>
    </source>
</evidence>
<evidence type="ECO:0000313" key="5">
    <source>
        <dbReference type="EMBL" id="OGG86039.1"/>
    </source>
</evidence>
<keyword evidence="2" id="KW-0648">Protein biosynthesis</keyword>
<dbReference type="STRING" id="1798531.A2392_01050"/>
<protein>
    <submittedName>
        <fullName evidence="5">Ribosome recycling factor</fullName>
    </submittedName>
</protein>
<dbReference type="EMBL" id="MFMS01000002">
    <property type="protein sequence ID" value="OGG86039.1"/>
    <property type="molecule type" value="Genomic_DNA"/>
</dbReference>
<dbReference type="AlphaFoldDB" id="A0A1F6FJK8"/>
<organism evidence="5 6">
    <name type="scientific">Candidatus Kaiserbacteria bacterium RIFOXYB1_FULL_46_14</name>
    <dbReference type="NCBI Taxonomy" id="1798531"/>
    <lineage>
        <taxon>Bacteria</taxon>
        <taxon>Candidatus Kaiseribacteriota</taxon>
    </lineage>
</organism>
<dbReference type="SUPFAM" id="SSF55194">
    <property type="entry name" value="Ribosome recycling factor, RRF"/>
    <property type="match status" value="1"/>
</dbReference>
<comment type="similarity">
    <text evidence="1">Belongs to the RRF family.</text>
</comment>
<dbReference type="PANTHER" id="PTHR20982:SF3">
    <property type="entry name" value="MITOCHONDRIAL RIBOSOME RECYCLING FACTOR PSEUDO 1"/>
    <property type="match status" value="1"/>
</dbReference>
<evidence type="ECO:0000256" key="2">
    <source>
        <dbReference type="ARBA" id="ARBA00022917"/>
    </source>
</evidence>
<accession>A0A1F6FJK8</accession>
<dbReference type="FunFam" id="3.30.1360.40:FF:000001">
    <property type="entry name" value="Ribosome-recycling factor"/>
    <property type="match status" value="1"/>
</dbReference>
<feature type="region of interest" description="Disordered" evidence="3">
    <location>
        <begin position="132"/>
        <end position="179"/>
    </location>
</feature>
<proteinExistence type="inferred from homology"/>
<comment type="caution">
    <text evidence="5">The sequence shown here is derived from an EMBL/GenBank/DDBJ whole genome shotgun (WGS) entry which is preliminary data.</text>
</comment>
<dbReference type="GO" id="GO:0043023">
    <property type="term" value="F:ribosomal large subunit binding"/>
    <property type="evidence" value="ECO:0007669"/>
    <property type="project" value="TreeGrafter"/>
</dbReference>
<dbReference type="Proteomes" id="UP000177395">
    <property type="component" value="Unassembled WGS sequence"/>
</dbReference>
<dbReference type="Gene3D" id="3.30.1360.40">
    <property type="match status" value="1"/>
</dbReference>
<dbReference type="InterPro" id="IPR002661">
    <property type="entry name" value="Ribosome_recyc_fac"/>
</dbReference>
<dbReference type="InterPro" id="IPR023584">
    <property type="entry name" value="Ribosome_recyc_fac_dom"/>
</dbReference>
<feature type="domain" description="Ribosome recycling factor" evidence="4">
    <location>
        <begin position="16"/>
        <end position="177"/>
    </location>
</feature>
<dbReference type="Gene3D" id="1.10.132.20">
    <property type="entry name" value="Ribosome-recycling factor"/>
    <property type="match status" value="1"/>
</dbReference>
<dbReference type="PANTHER" id="PTHR20982">
    <property type="entry name" value="RIBOSOME RECYCLING FACTOR"/>
    <property type="match status" value="1"/>
</dbReference>
<dbReference type="InterPro" id="IPR036191">
    <property type="entry name" value="RRF_sf"/>
</dbReference>
<reference evidence="5 6" key="1">
    <citation type="journal article" date="2016" name="Nat. Commun.">
        <title>Thousands of microbial genomes shed light on interconnected biogeochemical processes in an aquifer system.</title>
        <authorList>
            <person name="Anantharaman K."/>
            <person name="Brown C.T."/>
            <person name="Hug L.A."/>
            <person name="Sharon I."/>
            <person name="Castelle C.J."/>
            <person name="Probst A.J."/>
            <person name="Thomas B.C."/>
            <person name="Singh A."/>
            <person name="Wilkins M.J."/>
            <person name="Karaoz U."/>
            <person name="Brodie E.L."/>
            <person name="Williams K.H."/>
            <person name="Hubbard S.S."/>
            <person name="Banfield J.F."/>
        </authorList>
    </citation>
    <scope>NUCLEOTIDE SEQUENCE [LARGE SCALE GENOMIC DNA]</scope>
</reference>
<dbReference type="Pfam" id="PF01765">
    <property type="entry name" value="RRF"/>
    <property type="match status" value="1"/>
</dbReference>
<dbReference type="GO" id="GO:0006412">
    <property type="term" value="P:translation"/>
    <property type="evidence" value="ECO:0007669"/>
    <property type="project" value="UniProtKB-KW"/>
</dbReference>
<sequence>MDDLTKKLQATGDWLRGEYSGIRTGQAAPGFLDNIKVDSYGVKVPINQVGSVGIEDARTLRIAPWDTDSIAAIERAIIDADLGVGVMTDSSGIRVTFPELTGERRERLLKLAKQKLEEARVRVRSTRDEMMKSIDARVKNKEVGDDDARRERDNVQKQIDEANRKLESLYDEKEKEINQ</sequence>
<evidence type="ECO:0000313" key="6">
    <source>
        <dbReference type="Proteomes" id="UP000177395"/>
    </source>
</evidence>
<evidence type="ECO:0000256" key="1">
    <source>
        <dbReference type="ARBA" id="ARBA00005912"/>
    </source>
</evidence>